<dbReference type="Proteomes" id="UP000541181">
    <property type="component" value="Unassembled WGS sequence"/>
</dbReference>
<feature type="domain" description="DUF3719" evidence="2">
    <location>
        <begin position="64"/>
        <end position="123"/>
    </location>
</feature>
<reference evidence="3 4" key="1">
    <citation type="submission" date="2019-09" db="EMBL/GenBank/DDBJ databases">
        <title>Bird 10,000 Genomes (B10K) Project - Family phase.</title>
        <authorList>
            <person name="Zhang G."/>
        </authorList>
    </citation>
    <scope>NUCLEOTIDE SEQUENCE [LARGE SCALE GENOMIC DNA]</scope>
    <source>
        <strain evidence="3">B10K-CU-031-22</strain>
    </source>
</reference>
<gene>
    <name evidence="3" type="primary">Fam149a</name>
    <name evidence="3" type="ORF">CHUBUR_R01408</name>
</gene>
<dbReference type="PANTHER" id="PTHR31997">
    <property type="entry name" value="AGAP003710-PA"/>
    <property type="match status" value="1"/>
</dbReference>
<proteinExistence type="inferred from homology"/>
<dbReference type="EMBL" id="VZRC01001369">
    <property type="protein sequence ID" value="NWS64252.1"/>
    <property type="molecule type" value="Genomic_DNA"/>
</dbReference>
<evidence type="ECO:0000256" key="1">
    <source>
        <dbReference type="ARBA" id="ARBA00008309"/>
    </source>
</evidence>
<dbReference type="AlphaFoldDB" id="A0A7K5H5J7"/>
<dbReference type="OrthoDB" id="2134133at2759"/>
<keyword evidence="4" id="KW-1185">Reference proteome</keyword>
<dbReference type="InterPro" id="IPR022194">
    <property type="entry name" value="DUF3719"/>
</dbReference>
<feature type="non-terminal residue" evidence="3">
    <location>
        <position position="527"/>
    </location>
</feature>
<sequence length="527" mass="58970">ETLSSLSSSDRTTPTELNNSWSGINSYTTGLSTERSSVYSWRDDEFDKANTQRVHQLFWEIDEMLFEGKVTSQTQSLQAECADWVEQFPHLRVLGKQLLLPKDEGFQHFQSRSDTSVHTRCLPGIRECTSNKKELCISGSKLIPTASPIHKSLDSSSTRISASDSSVYSFLEEEIYDVDGKIEEYLAFDNRELDDESWEQEKMHLAEKRSKRGIPPVSPNACIKDAVASEVFDCIWSNIIGILEELIKKNWETSITECDKQVEKLKAVTAKLPHLPVVRITADAGSVPLSRGSEARSLSFGRHFVSSQVHRFSSNFGRDLNGVMTIQAKPLQQRHVATVEKIQNEQDDKQHNIGSSAPTSVHTRLGRIADNSVLSSRVLLASSRKLPSHRRLPSLTSDQLSSKAPNMYNDEILRGTKLGASSSRLSSARASATRNKLPPINSEAVEQYLSVPRLQQISHRGRYAHSRVSSAMPGGTEQRPLRERTVIIDQFSRPNTTHTFRADTPQKRSLTAMDFANQRGTGQGFLI</sequence>
<evidence type="ECO:0000313" key="4">
    <source>
        <dbReference type="Proteomes" id="UP000541181"/>
    </source>
</evidence>
<dbReference type="Pfam" id="PF12516">
    <property type="entry name" value="DUF3719"/>
    <property type="match status" value="1"/>
</dbReference>
<evidence type="ECO:0000259" key="2">
    <source>
        <dbReference type="Pfam" id="PF12516"/>
    </source>
</evidence>
<accession>A0A7K5H5J7</accession>
<comment type="similarity">
    <text evidence="1">Belongs to the FAM149 family.</text>
</comment>
<protein>
    <submittedName>
        <fullName evidence="3">F149A protein</fullName>
    </submittedName>
</protein>
<dbReference type="PANTHER" id="PTHR31997:SF2">
    <property type="entry name" value="PROTEIN FAM149A"/>
    <property type="match status" value="1"/>
</dbReference>
<evidence type="ECO:0000313" key="3">
    <source>
        <dbReference type="EMBL" id="NWS64252.1"/>
    </source>
</evidence>
<dbReference type="InterPro" id="IPR039630">
    <property type="entry name" value="FAM149"/>
</dbReference>
<name>A0A7K5H5J7_9AVES</name>
<organism evidence="3 4">
    <name type="scientific">Chunga burmeisteri</name>
    <name type="common">Black-legged seriema</name>
    <dbReference type="NCBI Taxonomy" id="1352770"/>
    <lineage>
        <taxon>Eukaryota</taxon>
        <taxon>Metazoa</taxon>
        <taxon>Chordata</taxon>
        <taxon>Craniata</taxon>
        <taxon>Vertebrata</taxon>
        <taxon>Euteleostomi</taxon>
        <taxon>Archelosauria</taxon>
        <taxon>Archosauria</taxon>
        <taxon>Dinosauria</taxon>
        <taxon>Saurischia</taxon>
        <taxon>Theropoda</taxon>
        <taxon>Coelurosauria</taxon>
        <taxon>Aves</taxon>
        <taxon>Neognathae</taxon>
        <taxon>Neoaves</taxon>
        <taxon>Telluraves</taxon>
        <taxon>Australaves</taxon>
        <taxon>Cariamiformes</taxon>
        <taxon>Cariamidae</taxon>
        <taxon>Chunga</taxon>
    </lineage>
</organism>
<feature type="non-terminal residue" evidence="3">
    <location>
        <position position="1"/>
    </location>
</feature>
<comment type="caution">
    <text evidence="3">The sequence shown here is derived from an EMBL/GenBank/DDBJ whole genome shotgun (WGS) entry which is preliminary data.</text>
</comment>